<feature type="region of interest" description="Disordered" evidence="8">
    <location>
        <begin position="1851"/>
        <end position="1887"/>
    </location>
</feature>
<feature type="coiled-coil region" evidence="7">
    <location>
        <begin position="1381"/>
        <end position="1408"/>
    </location>
</feature>
<feature type="compositionally biased region" description="Basic and acidic residues" evidence="8">
    <location>
        <begin position="224"/>
        <end position="234"/>
    </location>
</feature>
<dbReference type="CDD" id="cd13275">
    <property type="entry name" value="PH_M-RIP"/>
    <property type="match status" value="1"/>
</dbReference>
<gene>
    <name evidence="10" type="primary">MPRIP</name>
    <name evidence="10" type="ORF">FQV18_0007476</name>
</gene>
<protein>
    <submittedName>
        <fullName evidence="10">Myosin phosphatase Rho-interacting protein</fullName>
    </submittedName>
</protein>
<dbReference type="PANTHER" id="PTHR17271">
    <property type="entry name" value="PLECKSTRIN HOMOLOGY PH DOMAIN-CONTAINING PROTEIN"/>
    <property type="match status" value="1"/>
</dbReference>
<comment type="caution">
    <text evidence="10">The sequence shown here is derived from an EMBL/GenBank/DDBJ whole genome shotgun (WGS) entry which is preliminary data.</text>
</comment>
<reference evidence="10" key="1">
    <citation type="journal article" date="2019" name="Gigascience">
        <title>High-coverage genomes to elucidate the evolution of penguins.</title>
        <authorList>
            <person name="Pan H."/>
            <person name="Cole T.L."/>
            <person name="Bi X."/>
            <person name="Fang M."/>
            <person name="Zhou C."/>
            <person name="Yang Z."/>
            <person name="Ksepka D.T."/>
            <person name="Hart T."/>
            <person name="Bouzat J.L."/>
            <person name="Argilla L.S."/>
            <person name="Bertelsen M.F."/>
            <person name="Boersma P.D."/>
            <person name="Bost C.A."/>
            <person name="Cherel Y."/>
            <person name="Dann P."/>
            <person name="Fiddaman S.R."/>
            <person name="Howard P."/>
            <person name="Labuschagne K."/>
            <person name="Mattern T."/>
            <person name="Miller G."/>
            <person name="Parker P."/>
            <person name="Phillips R.A."/>
            <person name="Quillfeldt P."/>
            <person name="Ryan P.G."/>
            <person name="Taylor H."/>
            <person name="Thompson D.R."/>
            <person name="Young M.J."/>
            <person name="Ellegaard M.R."/>
            <person name="Gilbert M.T.P."/>
            <person name="Sinding M.S."/>
            <person name="Pacheco G."/>
            <person name="Shepherd L.D."/>
            <person name="Tennyson A.J.D."/>
            <person name="Grosser S."/>
            <person name="Kay E."/>
            <person name="Nupen L.J."/>
            <person name="Ellenberg U."/>
            <person name="Houston D.M."/>
            <person name="Reeve A.H."/>
            <person name="Johnson K."/>
            <person name="Masello J.F."/>
            <person name="Stracke T."/>
            <person name="McKinlay B."/>
            <person name="Borboroglu P.G."/>
            <person name="Zhang D.X."/>
            <person name="Zhang G."/>
        </authorList>
    </citation>
    <scope>NUCLEOTIDE SEQUENCE</scope>
    <source>
        <strain evidence="10">10/9/18-1</strain>
    </source>
</reference>
<evidence type="ECO:0000256" key="3">
    <source>
        <dbReference type="ARBA" id="ARBA00022553"/>
    </source>
</evidence>
<evidence type="ECO:0000256" key="7">
    <source>
        <dbReference type="SAM" id="Coils"/>
    </source>
</evidence>
<dbReference type="InterPro" id="IPR001849">
    <property type="entry name" value="PH_domain"/>
</dbReference>
<feature type="coiled-coil region" evidence="7">
    <location>
        <begin position="1944"/>
        <end position="2087"/>
    </location>
</feature>
<keyword evidence="3" id="KW-0597">Phosphoprotein</keyword>
<dbReference type="GO" id="GO:0015629">
    <property type="term" value="C:actin cytoskeleton"/>
    <property type="evidence" value="ECO:0007669"/>
    <property type="project" value="UniProtKB-ARBA"/>
</dbReference>
<evidence type="ECO:0000313" key="11">
    <source>
        <dbReference type="Proteomes" id="UP000818537"/>
    </source>
</evidence>
<dbReference type="Pfam" id="PF00169">
    <property type="entry name" value="PH"/>
    <property type="match status" value="2"/>
</dbReference>
<feature type="region of interest" description="Disordered" evidence="8">
    <location>
        <begin position="2180"/>
        <end position="2227"/>
    </location>
</feature>
<feature type="coiled-coil region" evidence="7">
    <location>
        <begin position="1888"/>
        <end position="1915"/>
    </location>
</feature>
<dbReference type="InterPro" id="IPR052223">
    <property type="entry name" value="Actin_Cytoskeleton_Reg"/>
</dbReference>
<dbReference type="PANTHER" id="PTHR17271:SF9">
    <property type="entry name" value="MYOSIN PHOSPHATASE RHO-INTERACTING PROTEIN"/>
    <property type="match status" value="1"/>
</dbReference>
<sequence>QAKPIYGGWLLLAPEGTDFDNPVHRSRKWQRRFFILYEHGLLRYALDEMPTTLPQGTINMNQCTDVVDGESRTGQKFSLCILTPEKEHFIRAENKEIISGWLEMLIVYPRTNKQNQKKKRKVEPPTPQEPGPAKMAVTSSNIPSAEKVPATKSTLWQEEMRGKDQVDGGSSISPVQSPVQGQAGAASSLKDPVLDSKEDESSMNGDRIDCGRKTRVESGYFSLEKTKQDSKLEEQQLPPPPSPPSPSIPNNRRSQVIEKFEALDIENAEHMETNVSAGAALSSETRQGRSEKRVFPRKRPDLLNFKKGWLTKQYEDGQWKKHWFVLTDQSLRYYRDSVAEEAADLDGEIDLSTCYDVTEYPVQRNYGFQIHTKEGEFTLSAMTSGIRRNWIQTIMKHVRPTTAPDVTSSLPEEKSKTSSSFEPGPKPSEKPDAEQAELDPEQKRSRARERRREGRSKTFDWAEFRPIQQALAQERANAADSSKNGSAAFPRDAGATDADPGELERERARRREERRKRFEMIDAVDGAGSEEALRMEVDRILPVPADIKPQNVHVEIEQRWHQVETTPLREEKQIPIAPLHLAHAEDRDEGLAKQHLTTLLEKELEQKQKEALELLEQNRHLQDQLKVALGREQSAREGYVLQTEVAASPSGAWQRLHKVNQDLQSELEAQCQRQELINQQIQSLKRSYAEAKDVIRHHEAEIQSLQARLSNAAAELSIKEQTLAKLKSDLRIEKEKAKEQLEEWQHGEATLSSQLKASEQKLKSAEALLLEKTQELRDLEMQQALQRDHQKEVQRLQDRIADLSRQLNASEQARILMEEKLQKNYEALLESCEREKQVLIRSLKEVEDKANEYENQLQNNEQQMEILQKEKLSAKFEGSELVHQLEEQLVMKEASIQKLAEHIKELERERDQIKCRFHELMNQVAESDNEVAKLQAKLKMEETNYHNLEQSFEEVTDQFQGVQKVLKEKEEELRHVKEMHLRIVEKKDQDLSEALVKMVALDSSLEETKVKLKAKEEALKKLASIGTAPCAEETEDLGPSLEADESHLSQLGQPLQTQDVLLPALTYALKEEEEEEVLETSQRQAEEFGSPSKAVELQDQELVQKALAKPDVGILGAKRQRIRFSSIQCQKYIHPDGSEKNWTSSTSSDTSQDRSLSEESMSSEPALGYPSSGTSDSETYLSIIHSLETKLYITEEKLKDVTMRLESQHGHNQETLIALHHQWASTESQLREQLQTSLSQVSALVSQLESERQEKFKLIENHVSELGGFQMKNDQALTCLEKCREQLRSLPKSDKEKEGDLFLVTLSSMETTLSNAIQALRGAPVPSEYQQSESLITESPAPEGGFLGEEEHVSKEQRAEMFDAGQLRWLSERVAFEASLISQIAESLKNASSEISQLLREIQGTAEVVLLEPANVSHTAVDLASVLSKKLLLEGEFWSQVEELRVHLSTREGEAEGKTETTVLGFSPCFLSAVADATLIKAELGFVAQKMRESFHQRLKTIEEDLHNTKTALQQHKCMLEEIIKAYRTPDFDRVMHQISEALEIQKDASERTQISWDGSRLQMVPCQELAKAEEIGSLPDRSSEALVSIQEDLAQQLKDKSNVLKEISVALLSLPPEEAMRDCQKLLKISQSLSYHSCMGDLERYSSLLVQDAIVQAQVCYAACKVRLEYERELKSYKESLQSMDALCQERVKTVSLLRDEYEDLLRKQQGEYGEVIAMLERENADLKAKVSQLDSQRRLLEEEEHKHSKSLSELQGRYEEEIRNVIEQLNRTEDALKAERTEGLNQLDAIVRDKQNMERYHLEQMQMLEDKFQAKIKELQVIHGEELQALQEHYSQNLQRLQETLDEYQRQHPETSPAAGPGGGDAWAAGEAGGTGQGPSSDLDSMHGLRERIQELEAQMNVMRDELENKHLEGNASTLREKYQKDFENLKATCERGFAAMEETHQKKIEDLQRQHQRELEKLREEKDRLLAEETAATISAIEAMKNAHREELERELEKSQRSQISSVNADIEALRRQYLEELQSVQRELEVLSEQYSQKCLENAHLAQALEAERQALRQCQRENQELNAHNQELNNRLAAEITRLRTLLTGEGGGEAAGSPLTQGKDAYELEVLLRVKESEIQYLKQEISSLKDELQTALRDKKYASDKYKDIYTELSIVKAKADCDISRLKEQLKAATEAQGEKSPVNTTVSGYDIMKSKSNPDFLKKDRSSVSRQLRNIRSK</sequence>
<dbReference type="EMBL" id="VULB01008977">
    <property type="protein sequence ID" value="KAF1484941.1"/>
    <property type="molecule type" value="Genomic_DNA"/>
</dbReference>
<feature type="coiled-coil region" evidence="7">
    <location>
        <begin position="681"/>
        <end position="979"/>
    </location>
</feature>
<evidence type="ECO:0000256" key="6">
    <source>
        <dbReference type="ARBA" id="ARBA00023212"/>
    </source>
</evidence>
<comment type="subcellular location">
    <subcellularLocation>
        <location evidence="1">Cytoplasm</location>
        <location evidence="1">Cytoskeleton</location>
    </subcellularLocation>
</comment>
<feature type="domain" description="PH" evidence="9">
    <location>
        <begin position="303"/>
        <end position="399"/>
    </location>
</feature>
<feature type="region of interest" description="Disordered" evidence="8">
    <location>
        <begin position="1135"/>
        <end position="1176"/>
    </location>
</feature>
<keyword evidence="4 7" id="KW-0175">Coiled coil</keyword>
<feature type="region of interest" description="Disordered" evidence="8">
    <location>
        <begin position="113"/>
        <end position="251"/>
    </location>
</feature>
<dbReference type="FunFam" id="2.30.29.30:FF:000133">
    <property type="entry name" value="myosin phosphatase Rho-interacting protein isoform X1"/>
    <property type="match status" value="1"/>
</dbReference>
<dbReference type="PROSITE" id="PS50003">
    <property type="entry name" value="PH_DOMAIN"/>
    <property type="match status" value="2"/>
</dbReference>
<organism evidence="10 11">
    <name type="scientific">Eudyptula minor novaehollandiae</name>
    <name type="common">Australian little penguin</name>
    <dbReference type="NCBI Taxonomy" id="2052820"/>
    <lineage>
        <taxon>Eukaryota</taxon>
        <taxon>Metazoa</taxon>
        <taxon>Chordata</taxon>
        <taxon>Craniata</taxon>
        <taxon>Vertebrata</taxon>
        <taxon>Euteleostomi</taxon>
        <taxon>Archelosauria</taxon>
        <taxon>Archosauria</taxon>
        <taxon>Dinosauria</taxon>
        <taxon>Saurischia</taxon>
        <taxon>Theropoda</taxon>
        <taxon>Coelurosauria</taxon>
        <taxon>Aves</taxon>
        <taxon>Neognathae</taxon>
        <taxon>Neoaves</taxon>
        <taxon>Aequornithes</taxon>
        <taxon>Sphenisciformes</taxon>
        <taxon>Spheniscidae</taxon>
        <taxon>Eudyptula</taxon>
    </lineage>
</organism>
<feature type="compositionally biased region" description="Polar residues" evidence="8">
    <location>
        <begin position="168"/>
        <end position="180"/>
    </location>
</feature>
<evidence type="ECO:0000256" key="4">
    <source>
        <dbReference type="ARBA" id="ARBA00023054"/>
    </source>
</evidence>
<evidence type="ECO:0000259" key="9">
    <source>
        <dbReference type="PROSITE" id="PS50003"/>
    </source>
</evidence>
<feature type="coiled-coil region" evidence="7">
    <location>
        <begin position="597"/>
        <end position="624"/>
    </location>
</feature>
<dbReference type="GO" id="GO:0051015">
    <property type="term" value="F:actin filament binding"/>
    <property type="evidence" value="ECO:0007669"/>
    <property type="project" value="TreeGrafter"/>
</dbReference>
<evidence type="ECO:0000256" key="1">
    <source>
        <dbReference type="ARBA" id="ARBA00004245"/>
    </source>
</evidence>
<feature type="coiled-coil region" evidence="7">
    <location>
        <begin position="1718"/>
        <end position="1788"/>
    </location>
</feature>
<evidence type="ECO:0000256" key="8">
    <source>
        <dbReference type="SAM" id="MobiDB-lite"/>
    </source>
</evidence>
<dbReference type="SUPFAM" id="SSF50729">
    <property type="entry name" value="PH domain-like"/>
    <property type="match status" value="2"/>
</dbReference>
<dbReference type="InterPro" id="IPR039597">
    <property type="entry name" value="M-RIP_PH"/>
</dbReference>
<feature type="domain" description="PH" evidence="9">
    <location>
        <begin position="3"/>
        <end position="110"/>
    </location>
</feature>
<dbReference type="InterPro" id="IPR011993">
    <property type="entry name" value="PH-like_dom_sf"/>
</dbReference>
<feature type="compositionally biased region" description="Basic and acidic residues" evidence="8">
    <location>
        <begin position="192"/>
        <end position="216"/>
    </location>
</feature>
<dbReference type="Gene3D" id="2.30.29.30">
    <property type="entry name" value="Pleckstrin-homology domain (PH domain)/Phosphotyrosine-binding domain (PTB)"/>
    <property type="match status" value="2"/>
</dbReference>
<evidence type="ECO:0000256" key="2">
    <source>
        <dbReference type="ARBA" id="ARBA00022490"/>
    </source>
</evidence>
<feature type="region of interest" description="Disordered" evidence="8">
    <location>
        <begin position="401"/>
        <end position="510"/>
    </location>
</feature>
<feature type="non-terminal residue" evidence="10">
    <location>
        <position position="1"/>
    </location>
</feature>
<dbReference type="Proteomes" id="UP000818537">
    <property type="component" value="Unassembled WGS sequence"/>
</dbReference>
<evidence type="ECO:0000256" key="5">
    <source>
        <dbReference type="ARBA" id="ARBA00023203"/>
    </source>
</evidence>
<keyword evidence="2" id="KW-0963">Cytoplasm</keyword>
<name>A0A8S9ELE2_EUDMI</name>
<evidence type="ECO:0000313" key="10">
    <source>
        <dbReference type="EMBL" id="KAF1484941.1"/>
    </source>
</evidence>
<keyword evidence="6" id="KW-0206">Cytoskeleton</keyword>
<feature type="non-terminal residue" evidence="10">
    <location>
        <position position="2227"/>
    </location>
</feature>
<proteinExistence type="predicted"/>
<keyword evidence="5" id="KW-0009">Actin-binding</keyword>
<feature type="compositionally biased region" description="Gly residues" evidence="8">
    <location>
        <begin position="1862"/>
        <end position="1879"/>
    </location>
</feature>
<accession>A0A8S9ELE2</accession>
<feature type="compositionally biased region" description="Basic and acidic residues" evidence="8">
    <location>
        <begin position="440"/>
        <end position="463"/>
    </location>
</feature>
<feature type="compositionally biased region" description="Pro residues" evidence="8">
    <location>
        <begin position="237"/>
        <end position="247"/>
    </location>
</feature>
<dbReference type="SMART" id="SM00233">
    <property type="entry name" value="PH"/>
    <property type="match status" value="2"/>
</dbReference>